<feature type="compositionally biased region" description="Gly residues" evidence="1">
    <location>
        <begin position="295"/>
        <end position="317"/>
    </location>
</feature>
<evidence type="ECO:0000259" key="2">
    <source>
        <dbReference type="Pfam" id="PF22893"/>
    </source>
</evidence>
<gene>
    <name evidence="3" type="ORF">PGQ11_003760</name>
</gene>
<dbReference type="EMBL" id="JAPCWZ010000003">
    <property type="protein sequence ID" value="KAK8873246.1"/>
    <property type="molecule type" value="Genomic_DNA"/>
</dbReference>
<feature type="compositionally biased region" description="Low complexity" evidence="1">
    <location>
        <begin position="213"/>
        <end position="226"/>
    </location>
</feature>
<dbReference type="InterPro" id="IPR054464">
    <property type="entry name" value="ULD_fung"/>
</dbReference>
<feature type="region of interest" description="Disordered" evidence="1">
    <location>
        <begin position="290"/>
        <end position="348"/>
    </location>
</feature>
<keyword evidence="4" id="KW-1185">Reference proteome</keyword>
<feature type="compositionally biased region" description="Low complexity" evidence="1">
    <location>
        <begin position="17"/>
        <end position="27"/>
    </location>
</feature>
<organism evidence="3 4">
    <name type="scientific">Apiospora arundinis</name>
    <dbReference type="NCBI Taxonomy" id="335852"/>
    <lineage>
        <taxon>Eukaryota</taxon>
        <taxon>Fungi</taxon>
        <taxon>Dikarya</taxon>
        <taxon>Ascomycota</taxon>
        <taxon>Pezizomycotina</taxon>
        <taxon>Sordariomycetes</taxon>
        <taxon>Xylariomycetidae</taxon>
        <taxon>Amphisphaeriales</taxon>
        <taxon>Apiosporaceae</taxon>
        <taxon>Apiospora</taxon>
    </lineage>
</organism>
<proteinExistence type="predicted"/>
<reference evidence="3 4" key="1">
    <citation type="journal article" date="2024" name="IMA Fungus">
        <title>Apiospora arundinis, a panoply of carbohydrate-active enzymes and secondary metabolites.</title>
        <authorList>
            <person name="Sorensen T."/>
            <person name="Petersen C."/>
            <person name="Muurmann A.T."/>
            <person name="Christiansen J.V."/>
            <person name="Brundto M.L."/>
            <person name="Overgaard C.K."/>
            <person name="Boysen A.T."/>
            <person name="Wollenberg R.D."/>
            <person name="Larsen T.O."/>
            <person name="Sorensen J.L."/>
            <person name="Nielsen K.L."/>
            <person name="Sondergaard T.E."/>
        </authorList>
    </citation>
    <scope>NUCLEOTIDE SEQUENCE [LARGE SCALE GENOMIC DNA]</scope>
    <source>
        <strain evidence="3 4">AAU 773</strain>
    </source>
</reference>
<evidence type="ECO:0000313" key="4">
    <source>
        <dbReference type="Proteomes" id="UP001390339"/>
    </source>
</evidence>
<name>A0ABR2J6F4_9PEZI</name>
<feature type="compositionally biased region" description="Polar residues" evidence="1">
    <location>
        <begin position="72"/>
        <end position="82"/>
    </location>
</feature>
<feature type="region of interest" description="Disordered" evidence="1">
    <location>
        <begin position="1"/>
        <end position="108"/>
    </location>
</feature>
<sequence>MDQAPIVDAQAEPPKEPVVGSSSSPGEVDLRTGSSESGDELPLPPPDNGPKKGKQPEEYNPPQESPVEAEDTTTSAGTSGLSHSIVEEDSLPAPPPLQPGDPRWAYSPDRPPAKLPIYFHDAVGRNYTFPWEKAKTWEGMERLICACFVHVTPLAWYVNQRNYDLKVVESGAPEIPTAAGAAMAGVSSQVFTSAVAPPAPSLAAAYGSTGSSQQTPPLLDTPQQQPAAGSGAPYLQTVILPELWDELAVPGMSVTMLMWPKPSYHGTLPPPPPPLPQLPPPPPPPPIIYPQYGGVPPGGVGRGYGRGGVPMGVGRGRGAASTRWSSPSRSPSPPPRRPKTLKRQGGGL</sequence>
<protein>
    <submittedName>
        <fullName evidence="3">Kinetoplast-associated KAP protein</fullName>
    </submittedName>
</protein>
<dbReference type="Proteomes" id="UP001390339">
    <property type="component" value="Unassembled WGS sequence"/>
</dbReference>
<feature type="region of interest" description="Disordered" evidence="1">
    <location>
        <begin position="205"/>
        <end position="230"/>
    </location>
</feature>
<feature type="domain" description="Ubiquitin-like" evidence="2">
    <location>
        <begin position="115"/>
        <end position="165"/>
    </location>
</feature>
<dbReference type="Pfam" id="PF22893">
    <property type="entry name" value="ULD_2"/>
    <property type="match status" value="1"/>
</dbReference>
<evidence type="ECO:0000313" key="3">
    <source>
        <dbReference type="EMBL" id="KAK8873246.1"/>
    </source>
</evidence>
<evidence type="ECO:0000256" key="1">
    <source>
        <dbReference type="SAM" id="MobiDB-lite"/>
    </source>
</evidence>
<comment type="caution">
    <text evidence="3">The sequence shown here is derived from an EMBL/GenBank/DDBJ whole genome shotgun (WGS) entry which is preliminary data.</text>
</comment>
<accession>A0ABR2J6F4</accession>